<dbReference type="InterPro" id="IPR007061">
    <property type="entry name" value="MST-like"/>
</dbReference>
<reference evidence="1" key="1">
    <citation type="submission" date="2024-07" db="EMBL/GenBank/DDBJ databases">
        <authorList>
            <person name="Yu S.T."/>
        </authorList>
    </citation>
    <scope>NUCLEOTIDE SEQUENCE</scope>
    <source>
        <strain evidence="1">R21</strain>
    </source>
</reference>
<proteinExistence type="predicted"/>
<dbReference type="Pfam" id="PF04978">
    <property type="entry name" value="MST"/>
    <property type="match status" value="1"/>
</dbReference>
<name>A0AB39PJM9_9ACTN</name>
<dbReference type="EMBL" id="CP163435">
    <property type="protein sequence ID" value="XDQ30341.1"/>
    <property type="molecule type" value="Genomic_DNA"/>
</dbReference>
<evidence type="ECO:0000313" key="1">
    <source>
        <dbReference type="EMBL" id="XDQ30341.1"/>
    </source>
</evidence>
<protein>
    <submittedName>
        <fullName evidence="1">DinB family protein</fullName>
    </submittedName>
</protein>
<dbReference type="Gene3D" id="1.20.120.450">
    <property type="entry name" value="dinb family like domain"/>
    <property type="match status" value="1"/>
</dbReference>
<dbReference type="AlphaFoldDB" id="A0AB39PJM9"/>
<organism evidence="1">
    <name type="scientific">Streptomyces sp. R21</name>
    <dbReference type="NCBI Taxonomy" id="3238627"/>
    <lineage>
        <taxon>Bacteria</taxon>
        <taxon>Bacillati</taxon>
        <taxon>Actinomycetota</taxon>
        <taxon>Actinomycetes</taxon>
        <taxon>Kitasatosporales</taxon>
        <taxon>Streptomycetaceae</taxon>
        <taxon>Streptomyces</taxon>
    </lineage>
</organism>
<accession>A0AB39PJM9</accession>
<dbReference type="SUPFAM" id="SSF109854">
    <property type="entry name" value="DinB/YfiT-like putative metalloenzymes"/>
    <property type="match status" value="1"/>
</dbReference>
<dbReference type="InterPro" id="IPR034660">
    <property type="entry name" value="DinB/YfiT-like"/>
</dbReference>
<sequence>MTANQFSTSTEREALCGFLDKQRADLLRKVDGVSDMDARMTPTVSSLSLMGLLKHSALWERRWFQIIVAGRALPNEWPEEEVPDWRDEDFRVDEQDTVKHWTAFFEEQVAISREIVADMSLEAPCSRPDLAERNLRWVLLHMIEETARHAGHADIIRESLDGSRGI</sequence>
<dbReference type="RefSeq" id="WP_369240185.1">
    <property type="nucleotide sequence ID" value="NZ_CP163435.1"/>
</dbReference>
<gene>
    <name evidence="1" type="ORF">AB5J56_39045</name>
</gene>